<feature type="domain" description="CCHC-type" evidence="2">
    <location>
        <begin position="111"/>
        <end position="127"/>
    </location>
</feature>
<dbReference type="InterPro" id="IPR036875">
    <property type="entry name" value="Znf_CCHC_sf"/>
</dbReference>
<feature type="compositionally biased region" description="Basic residues" evidence="1">
    <location>
        <begin position="71"/>
        <end position="84"/>
    </location>
</feature>
<dbReference type="SUPFAM" id="SSF57756">
    <property type="entry name" value="Retrovirus zinc finger-like domains"/>
    <property type="match status" value="1"/>
</dbReference>
<dbReference type="InterPro" id="IPR021109">
    <property type="entry name" value="Peptidase_aspartic_dom_sf"/>
</dbReference>
<evidence type="ECO:0000259" key="2">
    <source>
        <dbReference type="SMART" id="SM00343"/>
    </source>
</evidence>
<feature type="domain" description="CCHC-type" evidence="2">
    <location>
        <begin position="134"/>
        <end position="150"/>
    </location>
</feature>
<sequence>MREYETEFNQLKRYGGHEQVEIRRFRPRWRMSSLTKLVEKAAMLEDGLAKESQQHSEGTSVQQVPQVNSKHCTRSKHTAGRKPAGKASGSVRVSPTYHKRHLGQYRHLLGTCLVCGGKDHMTSSCPQKGNDTQVCYQRGQSGHIRPNCPKLATQGQKWVSEVLSLPPPLKRSEIMPRVYSIADGQVEASTSRQIIGTILMGGVETHVMFDTGATHCFVSPYMIGKGRFQKEPGDNFGLVQAAGGQVMMTYRVVRNISVMMCGMDMPEDLVICRMKSHDVILSMDWLGHQANLGDFVGLSITGQTDDQNGCEAYIGFITIEEEGSEMGLQDIPVVREFESVFRPMSGLPPARSGPFTIELEPSTAPISKALYRMAPAEMAELKK</sequence>
<dbReference type="PANTHER" id="PTHR15503:SF45">
    <property type="entry name" value="RNA-DIRECTED DNA POLYMERASE HOMOLOG"/>
    <property type="match status" value="1"/>
</dbReference>
<evidence type="ECO:0000313" key="4">
    <source>
        <dbReference type="RefSeq" id="XP_010496096.1"/>
    </source>
</evidence>
<evidence type="ECO:0000256" key="1">
    <source>
        <dbReference type="SAM" id="MobiDB-lite"/>
    </source>
</evidence>
<feature type="compositionally biased region" description="Polar residues" evidence="1">
    <location>
        <begin position="55"/>
        <end position="70"/>
    </location>
</feature>
<dbReference type="InterPro" id="IPR032567">
    <property type="entry name" value="RTL1-rel"/>
</dbReference>
<dbReference type="Gene3D" id="4.10.60.10">
    <property type="entry name" value="Zinc finger, CCHC-type"/>
    <property type="match status" value="1"/>
</dbReference>
<evidence type="ECO:0000313" key="3">
    <source>
        <dbReference type="Proteomes" id="UP000694864"/>
    </source>
</evidence>
<dbReference type="Gene3D" id="2.40.70.10">
    <property type="entry name" value="Acid Proteases"/>
    <property type="match status" value="1"/>
</dbReference>
<reference evidence="4" key="2">
    <citation type="submission" date="2025-08" db="UniProtKB">
        <authorList>
            <consortium name="RefSeq"/>
        </authorList>
    </citation>
    <scope>IDENTIFICATION</scope>
    <source>
        <tissue evidence="4">Leaf</tissue>
    </source>
</reference>
<dbReference type="CDD" id="cd00303">
    <property type="entry name" value="retropepsin_like"/>
    <property type="match status" value="1"/>
</dbReference>
<dbReference type="InterPro" id="IPR001878">
    <property type="entry name" value="Znf_CCHC"/>
</dbReference>
<dbReference type="SUPFAM" id="SSF50630">
    <property type="entry name" value="Acid proteases"/>
    <property type="match status" value="1"/>
</dbReference>
<feature type="region of interest" description="Disordered" evidence="1">
    <location>
        <begin position="48"/>
        <end position="92"/>
    </location>
</feature>
<dbReference type="Pfam" id="PF08284">
    <property type="entry name" value="RVP_2"/>
    <property type="match status" value="1"/>
</dbReference>
<organism evidence="3 4">
    <name type="scientific">Camelina sativa</name>
    <name type="common">False flax</name>
    <name type="synonym">Myagrum sativum</name>
    <dbReference type="NCBI Taxonomy" id="90675"/>
    <lineage>
        <taxon>Eukaryota</taxon>
        <taxon>Viridiplantae</taxon>
        <taxon>Streptophyta</taxon>
        <taxon>Embryophyta</taxon>
        <taxon>Tracheophyta</taxon>
        <taxon>Spermatophyta</taxon>
        <taxon>Magnoliopsida</taxon>
        <taxon>eudicotyledons</taxon>
        <taxon>Gunneridae</taxon>
        <taxon>Pentapetalae</taxon>
        <taxon>rosids</taxon>
        <taxon>malvids</taxon>
        <taxon>Brassicales</taxon>
        <taxon>Brassicaceae</taxon>
        <taxon>Camelineae</taxon>
        <taxon>Camelina</taxon>
    </lineage>
</organism>
<proteinExistence type="predicted"/>
<dbReference type="RefSeq" id="XP_010496096.1">
    <property type="nucleotide sequence ID" value="XM_010497794.1"/>
</dbReference>
<dbReference type="Proteomes" id="UP000694864">
    <property type="component" value="Unplaced"/>
</dbReference>
<gene>
    <name evidence="4" type="primary">LOC104773211</name>
</gene>
<dbReference type="GeneID" id="104773211"/>
<keyword evidence="3" id="KW-1185">Reference proteome</keyword>
<protein>
    <submittedName>
        <fullName evidence="4">Uncharacterized protein LOC104773211</fullName>
    </submittedName>
</protein>
<dbReference type="PANTHER" id="PTHR15503">
    <property type="entry name" value="LDOC1 RELATED"/>
    <property type="match status" value="1"/>
</dbReference>
<dbReference type="SMART" id="SM00343">
    <property type="entry name" value="ZnF_C2HC"/>
    <property type="match status" value="2"/>
</dbReference>
<accession>A0ABM0Y623</accession>
<name>A0ABM0Y623_CAMSA</name>
<reference evidence="3" key="1">
    <citation type="journal article" date="2014" name="Nat. Commun.">
        <title>The emerging biofuel crop Camelina sativa retains a highly undifferentiated hexaploid genome structure.</title>
        <authorList>
            <person name="Kagale S."/>
            <person name="Koh C."/>
            <person name="Nixon J."/>
            <person name="Bollina V."/>
            <person name="Clarke W.E."/>
            <person name="Tuteja R."/>
            <person name="Spillane C."/>
            <person name="Robinson S.J."/>
            <person name="Links M.G."/>
            <person name="Clarke C."/>
            <person name="Higgins E.E."/>
            <person name="Huebert T."/>
            <person name="Sharpe A.G."/>
            <person name="Parkin I.A."/>
        </authorList>
    </citation>
    <scope>NUCLEOTIDE SEQUENCE [LARGE SCALE GENOMIC DNA]</scope>
    <source>
        <strain evidence="3">cv. DH55</strain>
    </source>
</reference>